<dbReference type="HOGENOM" id="CLU_060967_0_0_11"/>
<dbReference type="KEGG" id="cms:CMS1260"/>
<proteinExistence type="predicted"/>
<dbReference type="AlphaFoldDB" id="B0RHF9"/>
<dbReference type="eggNOG" id="COG0265">
    <property type="taxonomic scope" value="Bacteria"/>
</dbReference>
<gene>
    <name evidence="1" type="ordered locus">CMS1260</name>
</gene>
<dbReference type="Gene3D" id="2.40.10.10">
    <property type="entry name" value="Trypsin-like serine proteases"/>
    <property type="match status" value="2"/>
</dbReference>
<evidence type="ECO:0000313" key="1">
    <source>
        <dbReference type="EMBL" id="CAQ01376.1"/>
    </source>
</evidence>
<keyword evidence="2" id="KW-1185">Reference proteome</keyword>
<dbReference type="InterPro" id="IPR033116">
    <property type="entry name" value="TRYPSIN_SER"/>
</dbReference>
<sequence>MLQAVQPALPDDVQLLDFASPAAPACGLHRPVIEQAPMRRLPLLTRASIGRVIDGLRRVLPSVQLRFALATLAGAALLLPLGATPASAVDAVRLQAPVMAGSQIRNSDGSFCTAGPVLDYHSVASYVLPAQRATRYVLTAKHCNPLHAAVLLGSGVAGRVDWVSDQHDVELITVAPLAQRRQICSYTSYGPYCHVIVAYEPRAVGSVLAPAPYSRDYRPMVTPVRGVGSPTPREQFCTSGRTTGIICGFVPGQLPRTWFVSDPILHTGDIAGPNIFDGDSGGPVMSVDGKIYGTIVGYGRYAGVDKMTYLPFAVIQQQLPSYGLAPA</sequence>
<accession>B0RHF9</accession>
<dbReference type="STRING" id="31964.CMS1260"/>
<dbReference type="EMBL" id="AM849034">
    <property type="protein sequence ID" value="CAQ01376.1"/>
    <property type="molecule type" value="Genomic_DNA"/>
</dbReference>
<dbReference type="PROSITE" id="PS00135">
    <property type="entry name" value="TRYPSIN_SER"/>
    <property type="match status" value="1"/>
</dbReference>
<dbReference type="Proteomes" id="UP000001318">
    <property type="component" value="Chromosome"/>
</dbReference>
<name>B0RHF9_CLASE</name>
<protein>
    <submittedName>
        <fullName evidence="1">Pat-1 homologue</fullName>
    </submittedName>
</protein>
<evidence type="ECO:0000313" key="2">
    <source>
        <dbReference type="Proteomes" id="UP000001318"/>
    </source>
</evidence>
<reference evidence="1 2" key="1">
    <citation type="journal article" date="2008" name="J. Bacteriol.">
        <title>Genome of the actinomycete plant pathogen Clavibacter michiganensis subsp. sepedonicus suggests recent niche adaptation.</title>
        <authorList>
            <person name="Bentley S.D."/>
            <person name="Corton C."/>
            <person name="Brown S.E."/>
            <person name="Barron A."/>
            <person name="Clark L."/>
            <person name="Doggett J."/>
            <person name="Harris B."/>
            <person name="Ormond D."/>
            <person name="Quail M.A."/>
            <person name="May G."/>
            <person name="Francis D."/>
            <person name="Knudson D."/>
            <person name="Parkhill J."/>
            <person name="Ishimaru C.A."/>
        </authorList>
    </citation>
    <scope>NUCLEOTIDE SEQUENCE [LARGE SCALE GENOMIC DNA]</scope>
    <source>
        <strain evidence="2">ATCC 33113 / DSM 20744 / JCM 9667 / LMG 2889 / ICMP 2535 / C-1</strain>
    </source>
</reference>
<dbReference type="SUPFAM" id="SSF50494">
    <property type="entry name" value="Trypsin-like serine proteases"/>
    <property type="match status" value="1"/>
</dbReference>
<organism evidence="1 2">
    <name type="scientific">Clavibacter sepedonicus</name>
    <name type="common">Clavibacter michiganensis subsp. sepedonicus</name>
    <dbReference type="NCBI Taxonomy" id="31964"/>
    <lineage>
        <taxon>Bacteria</taxon>
        <taxon>Bacillati</taxon>
        <taxon>Actinomycetota</taxon>
        <taxon>Actinomycetes</taxon>
        <taxon>Micrococcales</taxon>
        <taxon>Microbacteriaceae</taxon>
        <taxon>Clavibacter</taxon>
    </lineage>
</organism>
<dbReference type="InterPro" id="IPR043504">
    <property type="entry name" value="Peptidase_S1_PA_chymotrypsin"/>
</dbReference>
<dbReference type="InterPro" id="IPR009003">
    <property type="entry name" value="Peptidase_S1_PA"/>
</dbReference>